<evidence type="ECO:0000313" key="3">
    <source>
        <dbReference type="Proteomes" id="UP000280307"/>
    </source>
</evidence>
<dbReference type="Gene3D" id="2.30.40.10">
    <property type="entry name" value="Urease, subunit C, domain 1"/>
    <property type="match status" value="1"/>
</dbReference>
<dbReference type="SUPFAM" id="SSF51556">
    <property type="entry name" value="Metallo-dependent hydrolases"/>
    <property type="match status" value="1"/>
</dbReference>
<dbReference type="PANTHER" id="PTHR22642">
    <property type="entry name" value="IMIDAZOLONEPROPIONASE"/>
    <property type="match status" value="1"/>
</dbReference>
<keyword evidence="2" id="KW-0378">Hydrolase</keyword>
<reference evidence="2 3" key="1">
    <citation type="submission" date="2018-12" db="EMBL/GenBank/DDBJ databases">
        <title>Genome Sequence of Candidatus Viridilinea halotolerans isolated from saline sulfide-rich spring.</title>
        <authorList>
            <person name="Grouzdev D.S."/>
            <person name="Burganskaya E.I."/>
            <person name="Krutkina M.S."/>
            <person name="Sukhacheva M.V."/>
            <person name="Gorlenko V.M."/>
        </authorList>
    </citation>
    <scope>NUCLEOTIDE SEQUENCE [LARGE SCALE GENOMIC DNA]</scope>
    <source>
        <strain evidence="2">Chok-6</strain>
    </source>
</reference>
<dbReference type="InterPro" id="IPR032466">
    <property type="entry name" value="Metal_Hydrolase"/>
</dbReference>
<protein>
    <submittedName>
        <fullName evidence="2">Amidohydrolase</fullName>
    </submittedName>
</protein>
<accession>A0A426TRY6</accession>
<dbReference type="InterPro" id="IPR013108">
    <property type="entry name" value="Amidohydro_3"/>
</dbReference>
<dbReference type="InterPro" id="IPR033932">
    <property type="entry name" value="YtcJ-like"/>
</dbReference>
<dbReference type="CDD" id="cd01300">
    <property type="entry name" value="YtcJ_like"/>
    <property type="match status" value="1"/>
</dbReference>
<evidence type="ECO:0000259" key="1">
    <source>
        <dbReference type="Pfam" id="PF07969"/>
    </source>
</evidence>
<dbReference type="Gene3D" id="3.20.20.140">
    <property type="entry name" value="Metal-dependent hydrolases"/>
    <property type="match status" value="1"/>
</dbReference>
<dbReference type="EMBL" id="RSAS01000846">
    <property type="protein sequence ID" value="RRR66526.1"/>
    <property type="molecule type" value="Genomic_DNA"/>
</dbReference>
<evidence type="ECO:0000313" key="2">
    <source>
        <dbReference type="EMBL" id="RRR66526.1"/>
    </source>
</evidence>
<dbReference type="Proteomes" id="UP000280307">
    <property type="component" value="Unassembled WGS sequence"/>
</dbReference>
<comment type="caution">
    <text evidence="2">The sequence shown here is derived from an EMBL/GenBank/DDBJ whole genome shotgun (WGS) entry which is preliminary data.</text>
</comment>
<dbReference type="Pfam" id="PF07969">
    <property type="entry name" value="Amidohydro_3"/>
    <property type="match status" value="1"/>
</dbReference>
<organism evidence="2 3">
    <name type="scientific">Candidatus Viridilinea halotolerans</name>
    <dbReference type="NCBI Taxonomy" id="2491704"/>
    <lineage>
        <taxon>Bacteria</taxon>
        <taxon>Bacillati</taxon>
        <taxon>Chloroflexota</taxon>
        <taxon>Chloroflexia</taxon>
        <taxon>Chloroflexales</taxon>
        <taxon>Chloroflexineae</taxon>
        <taxon>Oscillochloridaceae</taxon>
        <taxon>Candidatus Viridilinea</taxon>
    </lineage>
</organism>
<dbReference type="PANTHER" id="PTHR22642:SF2">
    <property type="entry name" value="PROTEIN LONG AFTER FAR-RED 3"/>
    <property type="match status" value="1"/>
</dbReference>
<dbReference type="Gene3D" id="3.10.310.70">
    <property type="match status" value="1"/>
</dbReference>
<feature type="domain" description="Amidohydrolase 3" evidence="1">
    <location>
        <begin position="52"/>
        <end position="537"/>
    </location>
</feature>
<sequence length="539" mass="57957">MSTLVFYNGPIYTLNAEQPVVRALAVRDGRIVALGSEGRVQASVAGQRGEPINLRGRALVPGLTDAHVHIIQQGLTLYEVHLAGVTSLKEAQKLIAERSAQLPAGTWLRGGGWNHSAWGQSWPTRADLDAVCADRPVILTRKDGHSLWVNSRALSLAGITATTPHPEGGQIQRDRNGQPTGILIEAAMDLVLAVVPPLTEEERLAALRAALREALSYGLTSFHVVPLPNHASGPEVLRDLQTLRTRGELSLRALVYFAPPDLEGVIHMGLRSGFGDHWLRLGGLKLFADGSLGSESAEMLSHYEGRRHTGMATLEPEVLDATIRRANLHGISVAVHAIGDAANRKVLNAMERAAADRAALGDAAPPLALPNRIEHVQVIHAKDLPRLAALGIIASMQPIHCTSDIEAAEALWGERCANAYAWRSLHESGATLAFGSDAPVESMNPWFGLHAAVTRQRPNGWPEHGWYPEECLSVEDAMRAYCIGPAIASAEADCKGQLRIGNLADFAVLTGDPFRSQPYELPALTAAMTVVGGKVVFER</sequence>
<dbReference type="InterPro" id="IPR011059">
    <property type="entry name" value="Metal-dep_hydrolase_composite"/>
</dbReference>
<dbReference type="SUPFAM" id="SSF51338">
    <property type="entry name" value="Composite domain of metallo-dependent hydrolases"/>
    <property type="match status" value="1"/>
</dbReference>
<dbReference type="GO" id="GO:0016810">
    <property type="term" value="F:hydrolase activity, acting on carbon-nitrogen (but not peptide) bonds"/>
    <property type="evidence" value="ECO:0007669"/>
    <property type="project" value="InterPro"/>
</dbReference>
<gene>
    <name evidence="2" type="ORF">EI684_20590</name>
</gene>
<proteinExistence type="predicted"/>
<name>A0A426TRY6_9CHLR</name>
<dbReference type="AlphaFoldDB" id="A0A426TRY6"/>